<sequence length="267" mass="30721">MRPYISFLKIRFINGLQYRSAAYAGIVTQFAWGFMYIMLYQAFYKSGSSKVPMDFKELSSYIWLQQGFLALFMTWFLENDIFDLISSGNVAYELIRPLDLYNIWFTRNCATRLAKAVLRCFPILIIALFLPEPYRFHGPYSMESAIFFFISMTLAFILVVAYCMLIYIFTMYTISPMGIRMVLVMLADFLAGGLVPLPLLPDYFTKYINLLPFAFMQNTPFRIYSGNLPATDCLKSILLQLVWLGLLVILGKVIISRALKHVVVQGG</sequence>
<protein>
    <submittedName>
        <fullName evidence="2">ABC transporter permease</fullName>
    </submittedName>
</protein>
<dbReference type="Proteomes" id="UP000286268">
    <property type="component" value="Chromosome"/>
</dbReference>
<gene>
    <name evidence="2" type="ORF">C1I91_06790</name>
</gene>
<keyword evidence="1" id="KW-1133">Transmembrane helix</keyword>
<feature type="transmembrane region" description="Helical" evidence="1">
    <location>
        <begin position="146"/>
        <end position="169"/>
    </location>
</feature>
<evidence type="ECO:0000313" key="3">
    <source>
        <dbReference type="Proteomes" id="UP000286268"/>
    </source>
</evidence>
<proteinExistence type="predicted"/>
<feature type="transmembrane region" description="Helical" evidence="1">
    <location>
        <begin position="60"/>
        <end position="77"/>
    </location>
</feature>
<dbReference type="RefSeq" id="WP_128212185.1">
    <property type="nucleotide sequence ID" value="NZ_CP025746.1"/>
</dbReference>
<keyword evidence="1" id="KW-0472">Membrane</keyword>
<dbReference type="PANTHER" id="PTHR36832">
    <property type="entry name" value="SLR1174 PROTEIN-RELATED"/>
    <property type="match status" value="1"/>
</dbReference>
<dbReference type="OrthoDB" id="8582979at2"/>
<dbReference type="AlphaFoldDB" id="A0A410DQR1"/>
<dbReference type="EMBL" id="CP025746">
    <property type="protein sequence ID" value="QAA31371.1"/>
    <property type="molecule type" value="Genomic_DNA"/>
</dbReference>
<feature type="transmembrane region" description="Helical" evidence="1">
    <location>
        <begin position="21"/>
        <end position="40"/>
    </location>
</feature>
<name>A0A410DQR1_9CLOT</name>
<dbReference type="KEGG" id="cmah:C1I91_06790"/>
<feature type="transmembrane region" description="Helical" evidence="1">
    <location>
        <begin position="116"/>
        <end position="134"/>
    </location>
</feature>
<feature type="transmembrane region" description="Helical" evidence="1">
    <location>
        <begin position="237"/>
        <end position="255"/>
    </location>
</feature>
<organism evidence="2 3">
    <name type="scientific">Clostridium manihotivorum</name>
    <dbReference type="NCBI Taxonomy" id="2320868"/>
    <lineage>
        <taxon>Bacteria</taxon>
        <taxon>Bacillati</taxon>
        <taxon>Bacillota</taxon>
        <taxon>Clostridia</taxon>
        <taxon>Eubacteriales</taxon>
        <taxon>Clostridiaceae</taxon>
        <taxon>Clostridium</taxon>
    </lineage>
</organism>
<reference evidence="2 3" key="1">
    <citation type="submission" date="2018-01" db="EMBL/GenBank/DDBJ databases">
        <title>Genome Sequencing and Assembly of Anaerobacter polyendosporus strain CT4.</title>
        <authorList>
            <person name="Tachaapaikoon C."/>
            <person name="Sutheeworapong S."/>
            <person name="Jenjaroenpun P."/>
            <person name="Wongsurawat T."/>
            <person name="Nookeaw I."/>
            <person name="Cheawchanlertfa P."/>
            <person name="Kosugi A."/>
            <person name="Cheevadhanarak S."/>
            <person name="Ratanakhanokchai K."/>
        </authorList>
    </citation>
    <scope>NUCLEOTIDE SEQUENCE [LARGE SCALE GENOMIC DNA]</scope>
    <source>
        <strain evidence="2 3">CT4</strain>
    </source>
</reference>
<evidence type="ECO:0000313" key="2">
    <source>
        <dbReference type="EMBL" id="QAA31371.1"/>
    </source>
</evidence>
<dbReference type="PANTHER" id="PTHR36832:SF2">
    <property type="entry name" value="INTEGRAL MEMBRANE PROTEIN"/>
    <property type="match status" value="1"/>
</dbReference>
<feature type="transmembrane region" description="Helical" evidence="1">
    <location>
        <begin position="181"/>
        <end position="200"/>
    </location>
</feature>
<keyword evidence="3" id="KW-1185">Reference proteome</keyword>
<accession>A0A410DQR1</accession>
<evidence type="ECO:0000256" key="1">
    <source>
        <dbReference type="SAM" id="Phobius"/>
    </source>
</evidence>
<keyword evidence="1" id="KW-0812">Transmembrane</keyword>